<name>A0AAD7LVG2_QUISA</name>
<protein>
    <submittedName>
        <fullName evidence="2">Forkhead-associated domain protein</fullName>
    </submittedName>
</protein>
<dbReference type="Proteomes" id="UP001163823">
    <property type="component" value="Chromosome 6"/>
</dbReference>
<dbReference type="EMBL" id="JARAOO010000006">
    <property type="protein sequence ID" value="KAJ7965076.1"/>
    <property type="molecule type" value="Genomic_DNA"/>
</dbReference>
<evidence type="ECO:0000256" key="1">
    <source>
        <dbReference type="SAM" id="Coils"/>
    </source>
</evidence>
<gene>
    <name evidence="2" type="ORF">O6P43_014786</name>
</gene>
<proteinExistence type="predicted"/>
<accession>A0AAD7LVG2</accession>
<feature type="coiled-coil region" evidence="1">
    <location>
        <begin position="30"/>
        <end position="71"/>
    </location>
</feature>
<evidence type="ECO:0000313" key="2">
    <source>
        <dbReference type="EMBL" id="KAJ7965076.1"/>
    </source>
</evidence>
<keyword evidence="3" id="KW-1185">Reference proteome</keyword>
<sequence length="286" mass="32231">MILNFGNVFAMGVSYRPLSRPMCFACNINTEQLRLQLDQLHSEAESTRAKANNARLRFLRLSEAAEKLQRQASGSVQKRKDNDARELLFQKKKVLQALEKSKSRIELLDELSTKLNEAISVKESQLIGHVALDLEDERKDASGPVRIVSPKQEVREDLADKLDSDVLNVGENEELQLCMESEGSLSSEEESTDVQDSPGLDIWNKNNTISSLRGISSYDAFLEHLDQQLNKIEIKLVTVLEVSTLVLDSEEKPKNSKVQQTVELLESIRGIRQRITSNKEAKVGIR</sequence>
<dbReference type="PANTHER" id="PTHR37174">
    <property type="entry name" value="FORKHEAD-ASSOCIATED DOMAIN PROTEIN"/>
    <property type="match status" value="1"/>
</dbReference>
<dbReference type="PANTHER" id="PTHR37174:SF2">
    <property type="entry name" value="FORKHEAD-ASSOCIATED DOMAIN PROTEIN"/>
    <property type="match status" value="1"/>
</dbReference>
<evidence type="ECO:0000313" key="3">
    <source>
        <dbReference type="Proteomes" id="UP001163823"/>
    </source>
</evidence>
<keyword evidence="1" id="KW-0175">Coiled coil</keyword>
<reference evidence="2" key="1">
    <citation type="journal article" date="2023" name="Science">
        <title>Elucidation of the pathway for biosynthesis of saponin adjuvants from the soapbark tree.</title>
        <authorList>
            <person name="Reed J."/>
            <person name="Orme A."/>
            <person name="El-Demerdash A."/>
            <person name="Owen C."/>
            <person name="Martin L.B.B."/>
            <person name="Misra R.C."/>
            <person name="Kikuchi S."/>
            <person name="Rejzek M."/>
            <person name="Martin A.C."/>
            <person name="Harkess A."/>
            <person name="Leebens-Mack J."/>
            <person name="Louveau T."/>
            <person name="Stephenson M.J."/>
            <person name="Osbourn A."/>
        </authorList>
    </citation>
    <scope>NUCLEOTIDE SEQUENCE</scope>
    <source>
        <strain evidence="2">S10</strain>
    </source>
</reference>
<organism evidence="2 3">
    <name type="scientific">Quillaja saponaria</name>
    <name type="common">Soap bark tree</name>
    <dbReference type="NCBI Taxonomy" id="32244"/>
    <lineage>
        <taxon>Eukaryota</taxon>
        <taxon>Viridiplantae</taxon>
        <taxon>Streptophyta</taxon>
        <taxon>Embryophyta</taxon>
        <taxon>Tracheophyta</taxon>
        <taxon>Spermatophyta</taxon>
        <taxon>Magnoliopsida</taxon>
        <taxon>eudicotyledons</taxon>
        <taxon>Gunneridae</taxon>
        <taxon>Pentapetalae</taxon>
        <taxon>rosids</taxon>
        <taxon>fabids</taxon>
        <taxon>Fabales</taxon>
        <taxon>Quillajaceae</taxon>
        <taxon>Quillaja</taxon>
    </lineage>
</organism>
<dbReference type="AlphaFoldDB" id="A0AAD7LVG2"/>
<comment type="caution">
    <text evidence="2">The sequence shown here is derived from an EMBL/GenBank/DDBJ whole genome shotgun (WGS) entry which is preliminary data.</text>
</comment>
<dbReference type="KEGG" id="qsa:O6P43_014786"/>